<keyword evidence="1" id="KW-1133">Transmembrane helix</keyword>
<comment type="caution">
    <text evidence="2">The sequence shown here is derived from an EMBL/GenBank/DDBJ whole genome shotgun (WGS) entry which is preliminary data.</text>
</comment>
<keyword evidence="1" id="KW-0472">Membrane</keyword>
<gene>
    <name evidence="2" type="ORF">KDAU_45750</name>
</gene>
<protein>
    <recommendedName>
        <fullName evidence="4">DUF4760 domain-containing protein</fullName>
    </recommendedName>
</protein>
<keyword evidence="3" id="KW-1185">Reference proteome</keyword>
<reference evidence="3" key="1">
    <citation type="submission" date="2018-12" db="EMBL/GenBank/DDBJ databases">
        <title>Tengunoibacter tsumagoiensis gen. nov., sp. nov., Dictyobacter kobayashii sp. nov., D. alpinus sp. nov., and D. joshuensis sp. nov. and description of Dictyobacteraceae fam. nov. within the order Ktedonobacterales isolated from Tengu-no-mugimeshi.</title>
        <authorList>
            <person name="Wang C.M."/>
            <person name="Zheng Y."/>
            <person name="Sakai Y."/>
            <person name="Toyoda A."/>
            <person name="Minakuchi Y."/>
            <person name="Abe K."/>
            <person name="Yokota A."/>
            <person name="Yabe S."/>
        </authorList>
    </citation>
    <scope>NUCLEOTIDE SEQUENCE [LARGE SCALE GENOMIC DNA]</scope>
    <source>
        <strain evidence="3">S-27</strain>
    </source>
</reference>
<dbReference type="AlphaFoldDB" id="A0A401ZK69"/>
<evidence type="ECO:0000313" key="2">
    <source>
        <dbReference type="EMBL" id="GCE07246.1"/>
    </source>
</evidence>
<dbReference type="OrthoDB" id="4251637at2"/>
<keyword evidence="1" id="KW-0812">Transmembrane</keyword>
<feature type="transmembrane region" description="Helical" evidence="1">
    <location>
        <begin position="6"/>
        <end position="27"/>
    </location>
</feature>
<dbReference type="EMBL" id="BIFQ01000001">
    <property type="protein sequence ID" value="GCE07246.1"/>
    <property type="molecule type" value="Genomic_DNA"/>
</dbReference>
<dbReference type="RefSeq" id="WP_126598350.1">
    <property type="nucleotide sequence ID" value="NZ_BIFQ01000001.1"/>
</dbReference>
<evidence type="ECO:0008006" key="4">
    <source>
        <dbReference type="Google" id="ProtNLM"/>
    </source>
</evidence>
<proteinExistence type="predicted"/>
<dbReference type="Proteomes" id="UP000287224">
    <property type="component" value="Unassembled WGS sequence"/>
</dbReference>
<name>A0A401ZK69_9CHLR</name>
<evidence type="ECO:0000256" key="1">
    <source>
        <dbReference type="SAM" id="Phobius"/>
    </source>
</evidence>
<evidence type="ECO:0000313" key="3">
    <source>
        <dbReference type="Proteomes" id="UP000287224"/>
    </source>
</evidence>
<accession>A0A401ZK69</accession>
<organism evidence="2 3">
    <name type="scientific">Dictyobacter aurantiacus</name>
    <dbReference type="NCBI Taxonomy" id="1936993"/>
    <lineage>
        <taxon>Bacteria</taxon>
        <taxon>Bacillati</taxon>
        <taxon>Chloroflexota</taxon>
        <taxon>Ktedonobacteria</taxon>
        <taxon>Ktedonobacterales</taxon>
        <taxon>Dictyobacteraceae</taxon>
        <taxon>Dictyobacter</taxon>
    </lineage>
</organism>
<sequence length="169" mass="19134">MPLEMQTALISALVALATAGIGGYFTWHQVQREKNRWLIDLKTSYSVELYKTRLTSYPEIFELLGQLSKHAPDPLTPAKAQQIGRAIHAWLYSPGGLCAEASTRGALKGLRHYCLEWKQGAFPPELSQWRHAALFLLRRDLDLHGFESFDPKDSGPLLKKMQTEIALMR</sequence>